<dbReference type="InterPro" id="IPR017932">
    <property type="entry name" value="GATase_2_dom"/>
</dbReference>
<dbReference type="RefSeq" id="WP_003613763.1">
    <property type="nucleotide sequence ID" value="NZ_ADVE02000001.1"/>
</dbReference>
<evidence type="ECO:0000313" key="6">
    <source>
        <dbReference type="Proteomes" id="UP000230709"/>
    </source>
</evidence>
<dbReference type="AlphaFoldDB" id="A0A2D2D3N2"/>
<evidence type="ECO:0000256" key="3">
    <source>
        <dbReference type="ARBA" id="ARBA00048741"/>
    </source>
</evidence>
<evidence type="ECO:0000313" key="5">
    <source>
        <dbReference type="EMBL" id="ATQ69608.1"/>
    </source>
</evidence>
<gene>
    <name evidence="5" type="ORF">CQW49_18250</name>
</gene>
<dbReference type="PROSITE" id="PS51278">
    <property type="entry name" value="GATASE_TYPE_2"/>
    <property type="match status" value="1"/>
</dbReference>
<dbReference type="SUPFAM" id="SSF52402">
    <property type="entry name" value="Adenine nucleotide alpha hydrolases-like"/>
    <property type="match status" value="1"/>
</dbReference>
<dbReference type="KEGG" id="mtw:CQW49_18250"/>
<reference evidence="6" key="1">
    <citation type="submission" date="2017-10" db="EMBL/GenBank/DDBJ databases">
        <title>Completed PacBio SMRT sequence of Methylosinus trichosporium OB3b reveals presence of a third large plasmid.</title>
        <authorList>
            <person name="Charles T.C."/>
            <person name="Lynch M.D.J."/>
            <person name="Heil J.R."/>
            <person name="Cheng J."/>
        </authorList>
    </citation>
    <scope>NUCLEOTIDE SEQUENCE [LARGE SCALE GENOMIC DNA]</scope>
    <source>
        <strain evidence="6">OB3b</strain>
    </source>
</reference>
<dbReference type="Pfam" id="PF00733">
    <property type="entry name" value="Asn_synthase"/>
    <property type="match status" value="1"/>
</dbReference>
<dbReference type="Gene3D" id="3.40.50.620">
    <property type="entry name" value="HUPs"/>
    <property type="match status" value="2"/>
</dbReference>
<evidence type="ECO:0000256" key="1">
    <source>
        <dbReference type="ARBA" id="ARBA00005187"/>
    </source>
</evidence>
<dbReference type="Gene3D" id="3.60.20.10">
    <property type="entry name" value="Glutamine Phosphoribosylpyrophosphate, subunit 1, domain 1"/>
    <property type="match status" value="1"/>
</dbReference>
<proteinExistence type="predicted"/>
<sequence length="637" mass="70412">MAIAGCRVSSGDGAPPDIERSLAAMTLRASTTKRRTSVLRDGGAVFGRCDEGQISAGTPRGIATVAAFDGRLDNRSELLRMLGADGVSPMASDCELAMFAYARWEGEFADRLIGDFACAIWDGSRRTLLLARDAIGARPLFFWRGEGAVFFATEPRGLLAQPQIPKEIDEAWVGRALAWIPQERGSSFYKGLERVTAGHVARFERDGEVRRSKYWRPESLAPIRFASDDDYVEGLRAALDTAVRDRIAGGGRIGGDLSGGLDSGGVMATAARRLQQHDRRLTAFTAVPAGEIDPADYPRRIVDEGALAALTAASFPNIDHVRVANFAGSMFDASDRASRAMDCPVAAPVNSAWLDAIGEEARRRGVGVLLTGQMGNMTMSYNGSGWLVDLCRSGRWGELLREFRGLVRQGASWPSLINRYMLGRAPAPLRRMVRTLAGRPELDFRQYSMIRPEFAARLRLLEQAREISGDLTNIDRRGDMRVEMIETLDLAMYGRAAKRMYGFDRLDPTADRRLVEYCLAIPQSQFLRDGQPRSLMLRAMEGVLPDAVLRERRRGLQSADWHVGLAAARDEIVVEIERLSRSPLASEALDLPRLRRMVENWPSGGWGRREIYYPYCFALTKGLAVGRHIRQVEGVNG</sequence>
<dbReference type="GO" id="GO:0004066">
    <property type="term" value="F:asparagine synthase (glutamine-hydrolyzing) activity"/>
    <property type="evidence" value="ECO:0007669"/>
    <property type="project" value="UniProtKB-EC"/>
</dbReference>
<dbReference type="GO" id="GO:0006529">
    <property type="term" value="P:asparagine biosynthetic process"/>
    <property type="evidence" value="ECO:0007669"/>
    <property type="project" value="InterPro"/>
</dbReference>
<comment type="catalytic activity">
    <reaction evidence="3">
        <text>L-aspartate + L-glutamine + ATP + H2O = L-asparagine + L-glutamate + AMP + diphosphate + H(+)</text>
        <dbReference type="Rhea" id="RHEA:12228"/>
        <dbReference type="ChEBI" id="CHEBI:15377"/>
        <dbReference type="ChEBI" id="CHEBI:15378"/>
        <dbReference type="ChEBI" id="CHEBI:29985"/>
        <dbReference type="ChEBI" id="CHEBI:29991"/>
        <dbReference type="ChEBI" id="CHEBI:30616"/>
        <dbReference type="ChEBI" id="CHEBI:33019"/>
        <dbReference type="ChEBI" id="CHEBI:58048"/>
        <dbReference type="ChEBI" id="CHEBI:58359"/>
        <dbReference type="ChEBI" id="CHEBI:456215"/>
        <dbReference type="EC" id="6.3.5.4"/>
    </reaction>
</comment>
<dbReference type="Proteomes" id="UP000230709">
    <property type="component" value="Chromosome"/>
</dbReference>
<dbReference type="PANTHER" id="PTHR43284">
    <property type="entry name" value="ASPARAGINE SYNTHETASE (GLUTAMINE-HYDROLYZING)"/>
    <property type="match status" value="1"/>
</dbReference>
<accession>A0A2D2D3N2</accession>
<feature type="domain" description="Glutamine amidotransferase type-2" evidence="4">
    <location>
        <begin position="1"/>
        <end position="206"/>
    </location>
</feature>
<dbReference type="SUPFAM" id="SSF56235">
    <property type="entry name" value="N-terminal nucleophile aminohydrolases (Ntn hydrolases)"/>
    <property type="match status" value="1"/>
</dbReference>
<evidence type="ECO:0000256" key="2">
    <source>
        <dbReference type="ARBA" id="ARBA00012737"/>
    </source>
</evidence>
<evidence type="ECO:0000259" key="4">
    <source>
        <dbReference type="PROSITE" id="PS51278"/>
    </source>
</evidence>
<dbReference type="InterPro" id="IPR051786">
    <property type="entry name" value="ASN_synthetase/amidase"/>
</dbReference>
<dbReference type="Pfam" id="PF13537">
    <property type="entry name" value="GATase_7"/>
    <property type="match status" value="1"/>
</dbReference>
<dbReference type="InterPro" id="IPR001962">
    <property type="entry name" value="Asn_synthase"/>
</dbReference>
<keyword evidence="6" id="KW-1185">Reference proteome</keyword>
<dbReference type="PANTHER" id="PTHR43284:SF1">
    <property type="entry name" value="ASPARAGINE SYNTHETASE"/>
    <property type="match status" value="1"/>
</dbReference>
<dbReference type="EC" id="6.3.5.4" evidence="2"/>
<name>A0A2D2D3N2_METT3</name>
<dbReference type="STRING" id="595536.GCA_000178815_01531"/>
<dbReference type="InterPro" id="IPR029055">
    <property type="entry name" value="Ntn_hydrolases_N"/>
</dbReference>
<dbReference type="InterPro" id="IPR014729">
    <property type="entry name" value="Rossmann-like_a/b/a_fold"/>
</dbReference>
<dbReference type="EMBL" id="CP023737">
    <property type="protein sequence ID" value="ATQ69608.1"/>
    <property type="molecule type" value="Genomic_DNA"/>
</dbReference>
<protein>
    <recommendedName>
        <fullName evidence="2">asparagine synthase (glutamine-hydrolyzing)</fullName>
        <ecNumber evidence="2">6.3.5.4</ecNumber>
    </recommendedName>
</protein>
<organism evidence="5 6">
    <name type="scientific">Methylosinus trichosporium (strain ATCC 35070 / NCIMB 11131 / UNIQEM 75 / OB3b)</name>
    <dbReference type="NCBI Taxonomy" id="595536"/>
    <lineage>
        <taxon>Bacteria</taxon>
        <taxon>Pseudomonadati</taxon>
        <taxon>Pseudomonadota</taxon>
        <taxon>Alphaproteobacteria</taxon>
        <taxon>Hyphomicrobiales</taxon>
        <taxon>Methylocystaceae</taxon>
        <taxon>Methylosinus</taxon>
    </lineage>
</organism>
<comment type="pathway">
    <text evidence="1">Amino-acid biosynthesis; L-asparagine biosynthesis; L-asparagine from L-aspartate (L-Gln route): step 1/1.</text>
</comment>